<comment type="caution">
    <text evidence="9">The sequence shown here is derived from an EMBL/GenBank/DDBJ whole genome shotgun (WGS) entry which is preliminary data.</text>
</comment>
<dbReference type="GO" id="GO:0046872">
    <property type="term" value="F:metal ion binding"/>
    <property type="evidence" value="ECO:0007669"/>
    <property type="project" value="UniProtKB-KW"/>
</dbReference>
<comment type="subcellular location">
    <subcellularLocation>
        <location evidence="1">Cell envelope</location>
    </subcellularLocation>
</comment>
<dbReference type="GO" id="GO:0030313">
    <property type="term" value="C:cell envelope"/>
    <property type="evidence" value="ECO:0007669"/>
    <property type="project" value="UniProtKB-SubCell"/>
</dbReference>
<dbReference type="GO" id="GO:0020037">
    <property type="term" value="F:heme binding"/>
    <property type="evidence" value="ECO:0007669"/>
    <property type="project" value="InterPro"/>
</dbReference>
<evidence type="ECO:0000313" key="9">
    <source>
        <dbReference type="EMBL" id="TPN88695.1"/>
    </source>
</evidence>
<dbReference type="InterPro" id="IPR036909">
    <property type="entry name" value="Cyt_c-like_dom_sf"/>
</dbReference>
<dbReference type="PROSITE" id="PS51007">
    <property type="entry name" value="CYTC"/>
    <property type="match status" value="2"/>
</dbReference>
<evidence type="ECO:0000256" key="7">
    <source>
        <dbReference type="PROSITE-ProRule" id="PRU00433"/>
    </source>
</evidence>
<dbReference type="InterPro" id="IPR009056">
    <property type="entry name" value="Cyt_c-like_dom"/>
</dbReference>
<dbReference type="GO" id="GO:0009055">
    <property type="term" value="F:electron transfer activity"/>
    <property type="evidence" value="ECO:0007669"/>
    <property type="project" value="InterPro"/>
</dbReference>
<proteinExistence type="predicted"/>
<evidence type="ECO:0000313" key="10">
    <source>
        <dbReference type="Proteomes" id="UP000315540"/>
    </source>
</evidence>
<dbReference type="RefSeq" id="WP_140588436.1">
    <property type="nucleotide sequence ID" value="NZ_VFWZ01000001.1"/>
</dbReference>
<dbReference type="EMBL" id="VFWZ01000001">
    <property type="protein sequence ID" value="TPN88695.1"/>
    <property type="molecule type" value="Genomic_DNA"/>
</dbReference>
<evidence type="ECO:0000256" key="2">
    <source>
        <dbReference type="ARBA" id="ARBA00022617"/>
    </source>
</evidence>
<dbReference type="AlphaFoldDB" id="A0A504JK19"/>
<keyword evidence="2 7" id="KW-0349">Heme</keyword>
<dbReference type="Proteomes" id="UP000315540">
    <property type="component" value="Unassembled WGS sequence"/>
</dbReference>
<evidence type="ECO:0000256" key="3">
    <source>
        <dbReference type="ARBA" id="ARBA00022723"/>
    </source>
</evidence>
<dbReference type="InterPro" id="IPR051395">
    <property type="entry name" value="Cytochrome_c_Peroxidase/MauG"/>
</dbReference>
<keyword evidence="6 7" id="KW-0408">Iron</keyword>
<dbReference type="PANTHER" id="PTHR30600:SF10">
    <property type="entry name" value="BLL6722 PROTEIN"/>
    <property type="match status" value="1"/>
</dbReference>
<keyword evidence="3 7" id="KW-0479">Metal-binding</keyword>
<dbReference type="Pfam" id="PF03150">
    <property type="entry name" value="CCP_MauG"/>
    <property type="match status" value="1"/>
</dbReference>
<evidence type="ECO:0000256" key="1">
    <source>
        <dbReference type="ARBA" id="ARBA00004196"/>
    </source>
</evidence>
<keyword evidence="10" id="KW-1185">Reference proteome</keyword>
<evidence type="ECO:0000259" key="8">
    <source>
        <dbReference type="PROSITE" id="PS51007"/>
    </source>
</evidence>
<accession>A0A504JK19</accession>
<dbReference type="SUPFAM" id="SSF46626">
    <property type="entry name" value="Cytochrome c"/>
    <property type="match status" value="2"/>
</dbReference>
<dbReference type="InterPro" id="IPR004852">
    <property type="entry name" value="Di-haem_cyt_c_peroxidsae"/>
</dbReference>
<dbReference type="OrthoDB" id="9805202at2"/>
<dbReference type="InterPro" id="IPR038352">
    <property type="entry name" value="Imelysin_sf"/>
</dbReference>
<feature type="domain" description="Cytochrome c" evidence="8">
    <location>
        <begin position="309"/>
        <end position="441"/>
    </location>
</feature>
<gene>
    <name evidence="9" type="ORF">FHK87_00335</name>
</gene>
<reference evidence="9 10" key="1">
    <citation type="submission" date="2019-06" db="EMBL/GenBank/DDBJ databases">
        <authorList>
            <person name="Meng X."/>
        </authorList>
    </citation>
    <scope>NUCLEOTIDE SEQUENCE [LARGE SCALE GENOMIC DNA]</scope>
    <source>
        <strain evidence="9 10">M625</strain>
    </source>
</reference>
<dbReference type="GO" id="GO:0004130">
    <property type="term" value="F:cytochrome-c peroxidase activity"/>
    <property type="evidence" value="ECO:0007669"/>
    <property type="project" value="TreeGrafter"/>
</dbReference>
<dbReference type="Gene3D" id="1.20.1420.20">
    <property type="entry name" value="M75 peptidase, HXXE motif"/>
    <property type="match status" value="1"/>
</dbReference>
<evidence type="ECO:0000256" key="4">
    <source>
        <dbReference type="ARBA" id="ARBA00022729"/>
    </source>
</evidence>
<protein>
    <submittedName>
        <fullName evidence="9">C-type cytochrome</fullName>
    </submittedName>
</protein>
<feature type="domain" description="Cytochrome c" evidence="8">
    <location>
        <begin position="460"/>
        <end position="602"/>
    </location>
</feature>
<organism evidence="9 10">
    <name type="scientific">Aquimarina algicola</name>
    <dbReference type="NCBI Taxonomy" id="2589995"/>
    <lineage>
        <taxon>Bacteria</taxon>
        <taxon>Pseudomonadati</taxon>
        <taxon>Bacteroidota</taxon>
        <taxon>Flavobacteriia</taxon>
        <taxon>Flavobacteriales</taxon>
        <taxon>Flavobacteriaceae</taxon>
        <taxon>Aquimarina</taxon>
    </lineage>
</organism>
<dbReference type="PANTHER" id="PTHR30600">
    <property type="entry name" value="CYTOCHROME C PEROXIDASE-RELATED"/>
    <property type="match status" value="1"/>
</dbReference>
<keyword evidence="4" id="KW-0732">Signal</keyword>
<name>A0A504JK19_9FLAO</name>
<dbReference type="Gene3D" id="1.10.760.10">
    <property type="entry name" value="Cytochrome c-like domain"/>
    <property type="match status" value="2"/>
</dbReference>
<evidence type="ECO:0000256" key="6">
    <source>
        <dbReference type="ARBA" id="ARBA00023004"/>
    </source>
</evidence>
<sequence length="607" mass="69516">MKIQINYIFIKKALLSLFVIIIGWSCKEKKENTGTYITDFQGKIKSQYNNDIDQTLIPLHKIVSENNIDSIKLHFKSARLAFKRLEPIMAFFNDAGYKSINRPNLPIIEENDNADKVIKPTGFQVMEEALFQEKPDTLEVKKQANNIVNTLKFEKVNNNLPGYKDYQFLWLFRQELVRVMSLGITGFDSPVIGFSMQENASAIKSLIVYLNIYENRFRSEKLYNSWIEVLHNAEISLSNHNNFDSFNRYVFIKDHLNPMLKLWKETILDWGITFPFKNKINYEANSFFSSNTFNVDRYAPKNSVKATPEIIALGKKLFNDNSLSKDKVMSCATCHKSDLAFTDGLKKSIDNKGNPVLRNAPTLLYSGLQAAQFYDSRISTLEEQISDVVKNDKEFHNHMDNITENVKNSKEYDSIFNRNFEKGINSKTIRNAIAIYIRSLVPFNSKFDKNISGEENSLTNQEISGFNLFMGKAACATCHFAPVFNGTVPPTFVESEMEAIGTPEKNDTINAKISNDLGRYYVYNTPQKKHFFKTPTIRNVNRTAPYMHNGVYNTLQEVLDFYNRGGGAGIGMKIDHQTLPPDALELTDQEINDIIAFMNSLEDDLTY</sequence>
<keyword evidence="5" id="KW-0560">Oxidoreductase</keyword>
<evidence type="ECO:0000256" key="5">
    <source>
        <dbReference type="ARBA" id="ARBA00023002"/>
    </source>
</evidence>